<dbReference type="InterPro" id="IPR038729">
    <property type="entry name" value="Rad50/SbcC_AAA"/>
</dbReference>
<dbReference type="GO" id="GO:0006302">
    <property type="term" value="P:double-strand break repair"/>
    <property type="evidence" value="ECO:0007669"/>
    <property type="project" value="InterPro"/>
</dbReference>
<comment type="similarity">
    <text evidence="1">Belongs to the SMC family. SbcC subfamily.</text>
</comment>
<gene>
    <name evidence="6" type="ORF">FC34_GL000881</name>
</gene>
<sequence>MRFLTLHMQNFGPYIDETVDFDDFSENPVFLISGQTGSGKTTIFDALVYALYGRTSGNERSGSDMRSKFADPTEPTVVTLTFEHADKTYQLVRQPQQLLAKKRGTGMTNSNKKPELTVFQQDEAIDSVTGVKPIQDRIYELMPLDELQFRQIVLLPQGDFRQFLDANSSDKEVLLRNLFGTQLFARWAEALKVQAKQVADQQSQQMTKANSLADQFDWQTEPEANTPLPVKLQAMRAEQTGQQAQVTAMDESAQHAYDQAQAAQQALTRGQQLAQAFTDQKQIEAERQVLAAQSDVMRQAKRQIDQFQFVVAQHALFNQIVSERTQVGRLQTAIETGKTAQTATQTTLTNLQTEQAALKKQQPTVTTWQQTRDQTAQALTKVAEYQAQRQELQTVHTNIAAIKQAAKDADQQIQVAEQTLKQTTADLDALKQADLQPKRNQLAVFAAKWQPVVDQLQNLDKNLATQQRHLETQQQALLDAQAVQEQAQAAYQQLLDQQISAQITVLVGQLSPDTPCPVCGSTDHPHPATITAEPVTAEVLEVADQNRAQAANQVTTLQTQIAEIQHTLTDIQTQQQTQSTALNEALESLDVSDFAAFTTLQATTQAAVDDQQKQLTALTQTQLETTETLNTATATKNQTTETLNHLQVQHERLVTQLASLEQLPAVKQDQQVLEQQLKELDEQLHDFDQRLTKNQTDLSAAQTQLATLSATLEANQQELARVQTELTAHADEFERALTQQELTEAEFVALNDRRDELTQLERQVADYQEAITRNQTRLATVTEQIGQQTMPDVGQLQVAAQAEAETSRKLQAEAAAVKQRWQSNQRLVDQLSQLLATNQQLLEEAAQLQGLLDVMSGTGQQKVSLERYVLQTYLQQVLSVANERFSALTNGRYQFVLHSEPGSRSANSGLEIDVYDDEVGESRSVHTLSGGESFIAALSLALALGEVIQRENGGVHVDALFVDEGFGALDTDSLAVALEALETIEGQSRLIGIISHVSELRAGIPDQLRVEPTGQGNSHIRVVHLNQ</sequence>
<keyword evidence="4" id="KW-0175">Coiled coil</keyword>
<feature type="coiled-coil region" evidence="4">
    <location>
        <begin position="643"/>
        <end position="777"/>
    </location>
</feature>
<keyword evidence="7" id="KW-1185">Reference proteome</keyword>
<reference evidence="6 7" key="1">
    <citation type="journal article" date="2015" name="Genome Announc.">
        <title>Expanding the biotechnology potential of lactobacilli through comparative genomics of 213 strains and associated genera.</title>
        <authorList>
            <person name="Sun Z."/>
            <person name="Harris H.M."/>
            <person name="McCann A."/>
            <person name="Guo C."/>
            <person name="Argimon S."/>
            <person name="Zhang W."/>
            <person name="Yang X."/>
            <person name="Jeffery I.B."/>
            <person name="Cooney J.C."/>
            <person name="Kagawa T.F."/>
            <person name="Liu W."/>
            <person name="Song Y."/>
            <person name="Salvetti E."/>
            <person name="Wrobel A."/>
            <person name="Rasinkangas P."/>
            <person name="Parkhill J."/>
            <person name="Rea M.C."/>
            <person name="O'Sullivan O."/>
            <person name="Ritari J."/>
            <person name="Douillard F.P."/>
            <person name="Paul Ross R."/>
            <person name="Yang R."/>
            <person name="Briner A.E."/>
            <person name="Felis G.E."/>
            <person name="de Vos W.M."/>
            <person name="Barrangou R."/>
            <person name="Klaenhammer T.R."/>
            <person name="Caufield P.W."/>
            <person name="Cui Y."/>
            <person name="Zhang H."/>
            <person name="O'Toole P.W."/>
        </authorList>
    </citation>
    <scope>NUCLEOTIDE SEQUENCE [LARGE SCALE GENOMIC DNA]</scope>
    <source>
        <strain evidence="6 7">DSM 23927</strain>
    </source>
</reference>
<dbReference type="InterPro" id="IPR025662">
    <property type="entry name" value="Sigma_54_int_dom_ATP-bd_1"/>
</dbReference>
<feature type="coiled-coil region" evidence="4">
    <location>
        <begin position="399"/>
        <end position="497"/>
    </location>
</feature>
<comment type="subunit">
    <text evidence="2">Heterodimer of SbcC and SbcD.</text>
</comment>
<dbReference type="PANTHER" id="PTHR32114:SF2">
    <property type="entry name" value="ABC TRANSPORTER ABCH.3"/>
    <property type="match status" value="1"/>
</dbReference>
<dbReference type="GO" id="GO:0016887">
    <property type="term" value="F:ATP hydrolysis activity"/>
    <property type="evidence" value="ECO:0007669"/>
    <property type="project" value="InterPro"/>
</dbReference>
<feature type="domain" description="Rad50/SbcC-type AAA" evidence="5">
    <location>
        <begin position="6"/>
        <end position="216"/>
    </location>
</feature>
<dbReference type="Gene3D" id="3.40.50.300">
    <property type="entry name" value="P-loop containing nucleotide triphosphate hydrolases"/>
    <property type="match status" value="2"/>
</dbReference>
<dbReference type="Proteomes" id="UP000051672">
    <property type="component" value="Unassembled WGS sequence"/>
</dbReference>
<evidence type="ECO:0000256" key="3">
    <source>
        <dbReference type="ARBA" id="ARBA00013368"/>
    </source>
</evidence>
<comment type="caution">
    <text evidence="6">The sequence shown here is derived from an EMBL/GenBank/DDBJ whole genome shotgun (WGS) entry which is preliminary data.</text>
</comment>
<feature type="coiled-coil region" evidence="4">
    <location>
        <begin position="824"/>
        <end position="851"/>
    </location>
</feature>
<evidence type="ECO:0000256" key="2">
    <source>
        <dbReference type="ARBA" id="ARBA00011322"/>
    </source>
</evidence>
<dbReference type="PROSITE" id="PS00675">
    <property type="entry name" value="SIGMA54_INTERACT_1"/>
    <property type="match status" value="1"/>
</dbReference>
<name>A0A0R2AY11_9LACO</name>
<dbReference type="STRING" id="1423727.FC34_GL000881"/>
<dbReference type="AlphaFoldDB" id="A0A0R2AY11"/>
<dbReference type="Pfam" id="PF13558">
    <property type="entry name" value="SbcC_Walker_B"/>
    <property type="match status" value="1"/>
</dbReference>
<dbReference type="InterPro" id="IPR027417">
    <property type="entry name" value="P-loop_NTPase"/>
</dbReference>
<dbReference type="PATRIC" id="fig|1423727.3.peg.887"/>
<accession>A0A0R2AY11</accession>
<dbReference type="RefSeq" id="WP_057894182.1">
    <property type="nucleotide sequence ID" value="NZ_AYZQ01000002.1"/>
</dbReference>
<evidence type="ECO:0000256" key="1">
    <source>
        <dbReference type="ARBA" id="ARBA00006930"/>
    </source>
</evidence>
<protein>
    <recommendedName>
        <fullName evidence="3">Nuclease SbcCD subunit C</fullName>
    </recommendedName>
</protein>
<proteinExistence type="inferred from homology"/>
<evidence type="ECO:0000256" key="4">
    <source>
        <dbReference type="SAM" id="Coils"/>
    </source>
</evidence>
<dbReference type="Pfam" id="PF13476">
    <property type="entry name" value="AAA_23"/>
    <property type="match status" value="1"/>
</dbReference>
<dbReference type="EMBL" id="AYZQ01000002">
    <property type="protein sequence ID" value="KRM71904.1"/>
    <property type="molecule type" value="Genomic_DNA"/>
</dbReference>
<evidence type="ECO:0000259" key="5">
    <source>
        <dbReference type="Pfam" id="PF13476"/>
    </source>
</evidence>
<evidence type="ECO:0000313" key="6">
    <source>
        <dbReference type="EMBL" id="KRM71904.1"/>
    </source>
</evidence>
<evidence type="ECO:0000313" key="7">
    <source>
        <dbReference type="Proteomes" id="UP000051672"/>
    </source>
</evidence>
<dbReference type="PANTHER" id="PTHR32114">
    <property type="entry name" value="ABC TRANSPORTER ABCH.3"/>
    <property type="match status" value="1"/>
</dbReference>
<dbReference type="SUPFAM" id="SSF52540">
    <property type="entry name" value="P-loop containing nucleoside triphosphate hydrolases"/>
    <property type="match status" value="1"/>
</dbReference>
<organism evidence="6 7">
    <name type="scientific">Lacticaseibacillus brantae DSM 23927</name>
    <dbReference type="NCBI Taxonomy" id="1423727"/>
    <lineage>
        <taxon>Bacteria</taxon>
        <taxon>Bacillati</taxon>
        <taxon>Bacillota</taxon>
        <taxon>Bacilli</taxon>
        <taxon>Lactobacillales</taxon>
        <taxon>Lactobacillaceae</taxon>
        <taxon>Lacticaseibacillus</taxon>
    </lineage>
</organism>